<accession>A0A918TSB5</accession>
<reference evidence="2" key="2">
    <citation type="submission" date="2020-09" db="EMBL/GenBank/DDBJ databases">
        <authorList>
            <person name="Sun Q."/>
            <person name="Ohkuma M."/>
        </authorList>
    </citation>
    <scope>NUCLEOTIDE SEQUENCE</scope>
    <source>
        <strain evidence="2">JCM 4633</strain>
    </source>
</reference>
<evidence type="ECO:0000256" key="1">
    <source>
        <dbReference type="SAM" id="Phobius"/>
    </source>
</evidence>
<feature type="transmembrane region" description="Helical" evidence="1">
    <location>
        <begin position="76"/>
        <end position="97"/>
    </location>
</feature>
<keyword evidence="1" id="KW-0472">Membrane</keyword>
<gene>
    <name evidence="2" type="ORF">GCM10010507_41130</name>
</gene>
<dbReference type="EMBL" id="BMVB01000014">
    <property type="protein sequence ID" value="GHC59948.1"/>
    <property type="molecule type" value="Genomic_DNA"/>
</dbReference>
<dbReference type="RefSeq" id="WP_190111312.1">
    <property type="nucleotide sequence ID" value="NZ_BMVB01000014.1"/>
</dbReference>
<feature type="transmembrane region" description="Helical" evidence="1">
    <location>
        <begin position="52"/>
        <end position="69"/>
    </location>
</feature>
<keyword evidence="1" id="KW-1133">Transmembrane helix</keyword>
<protein>
    <submittedName>
        <fullName evidence="2">Uncharacterized protein</fullName>
    </submittedName>
</protein>
<comment type="caution">
    <text evidence="2">The sequence shown here is derived from an EMBL/GenBank/DDBJ whole genome shotgun (WGS) entry which is preliminary data.</text>
</comment>
<reference evidence="2" key="1">
    <citation type="journal article" date="2014" name="Int. J. Syst. Evol. Microbiol.">
        <title>Complete genome sequence of Corynebacterium casei LMG S-19264T (=DSM 44701T), isolated from a smear-ripened cheese.</title>
        <authorList>
            <consortium name="US DOE Joint Genome Institute (JGI-PGF)"/>
            <person name="Walter F."/>
            <person name="Albersmeier A."/>
            <person name="Kalinowski J."/>
            <person name="Ruckert C."/>
        </authorList>
    </citation>
    <scope>NUCLEOTIDE SEQUENCE</scope>
    <source>
        <strain evidence="2">JCM 4633</strain>
    </source>
</reference>
<dbReference type="AlphaFoldDB" id="A0A918TSB5"/>
<evidence type="ECO:0000313" key="3">
    <source>
        <dbReference type="Proteomes" id="UP000646244"/>
    </source>
</evidence>
<keyword evidence="1" id="KW-0812">Transmembrane</keyword>
<dbReference type="Pfam" id="PF19683">
    <property type="entry name" value="DUF6185"/>
    <property type="match status" value="1"/>
</dbReference>
<feature type="transmembrane region" description="Helical" evidence="1">
    <location>
        <begin position="12"/>
        <end position="32"/>
    </location>
</feature>
<dbReference type="InterPro" id="IPR046176">
    <property type="entry name" value="DUF6185"/>
</dbReference>
<name>A0A918TSB5_STRCJ</name>
<proteinExistence type="predicted"/>
<organism evidence="2 3">
    <name type="scientific">Streptomyces cinnamoneus</name>
    <name type="common">Streptoverticillium cinnamoneum</name>
    <dbReference type="NCBI Taxonomy" id="53446"/>
    <lineage>
        <taxon>Bacteria</taxon>
        <taxon>Bacillati</taxon>
        <taxon>Actinomycetota</taxon>
        <taxon>Actinomycetes</taxon>
        <taxon>Kitasatosporales</taxon>
        <taxon>Streptomycetaceae</taxon>
        <taxon>Streptomyces</taxon>
        <taxon>Streptomyces cinnamoneus group</taxon>
    </lineage>
</organism>
<evidence type="ECO:0000313" key="2">
    <source>
        <dbReference type="EMBL" id="GHC59948.1"/>
    </source>
</evidence>
<sequence length="126" mass="13234">MAKPEKSSSTSLWWWGMVKAVLGVMVLLLYKAIPNIADVVTSPTPGWLGQTMRWPVLIGVVAGWLLVATARPRGSVLVASSALATAAGVVAAAPPLVGLPSPAPVGSLHRRRTRRTRSGAAWCHCS</sequence>
<dbReference type="Proteomes" id="UP000646244">
    <property type="component" value="Unassembled WGS sequence"/>
</dbReference>